<feature type="domain" description="Tyrosine-protein kinase G-rich" evidence="18">
    <location>
        <begin position="394"/>
        <end position="471"/>
    </location>
</feature>
<dbReference type="GO" id="GO:0004713">
    <property type="term" value="F:protein tyrosine kinase activity"/>
    <property type="evidence" value="ECO:0007669"/>
    <property type="project" value="UniProtKB-KW"/>
</dbReference>
<dbReference type="PANTHER" id="PTHR32309">
    <property type="entry name" value="TYROSINE-PROTEIN KINASE"/>
    <property type="match status" value="1"/>
</dbReference>
<dbReference type="EMBL" id="FCOB02000011">
    <property type="protein sequence ID" value="SAK63948.1"/>
    <property type="molecule type" value="Genomic_DNA"/>
</dbReference>
<keyword evidence="6 15" id="KW-0812">Transmembrane</keyword>
<keyword evidence="8" id="KW-0418">Kinase</keyword>
<proteinExistence type="inferred from homology"/>
<keyword evidence="3" id="KW-1003">Cell membrane</keyword>
<evidence type="ECO:0000256" key="9">
    <source>
        <dbReference type="ARBA" id="ARBA00022840"/>
    </source>
</evidence>
<feature type="coiled-coil region" evidence="14">
    <location>
        <begin position="280"/>
        <end position="321"/>
    </location>
</feature>
<evidence type="ECO:0000313" key="19">
    <source>
        <dbReference type="EMBL" id="SAK63948.1"/>
    </source>
</evidence>
<protein>
    <submittedName>
        <fullName evidence="19">Exopolysaccharide transport family protein</fullName>
    </submittedName>
</protein>
<evidence type="ECO:0000259" key="16">
    <source>
        <dbReference type="Pfam" id="PF02706"/>
    </source>
</evidence>
<keyword evidence="20" id="KW-1185">Reference proteome</keyword>
<accession>A0A158B170</accession>
<comment type="catalytic activity">
    <reaction evidence="13">
        <text>L-tyrosyl-[protein] + ATP = O-phospho-L-tyrosyl-[protein] + ADP + H(+)</text>
        <dbReference type="Rhea" id="RHEA:10596"/>
        <dbReference type="Rhea" id="RHEA-COMP:10136"/>
        <dbReference type="Rhea" id="RHEA-COMP:20101"/>
        <dbReference type="ChEBI" id="CHEBI:15378"/>
        <dbReference type="ChEBI" id="CHEBI:30616"/>
        <dbReference type="ChEBI" id="CHEBI:46858"/>
        <dbReference type="ChEBI" id="CHEBI:61978"/>
        <dbReference type="ChEBI" id="CHEBI:456216"/>
    </reaction>
</comment>
<evidence type="ECO:0000256" key="4">
    <source>
        <dbReference type="ARBA" id="ARBA00022519"/>
    </source>
</evidence>
<evidence type="ECO:0000256" key="13">
    <source>
        <dbReference type="ARBA" id="ARBA00053015"/>
    </source>
</evidence>
<dbReference type="InterPro" id="IPR032807">
    <property type="entry name" value="GNVR"/>
</dbReference>
<evidence type="ECO:0000256" key="8">
    <source>
        <dbReference type="ARBA" id="ARBA00022777"/>
    </source>
</evidence>
<feature type="domain" description="Polysaccharide chain length determinant N-terminal" evidence="16">
    <location>
        <begin position="19"/>
        <end position="111"/>
    </location>
</feature>
<evidence type="ECO:0000256" key="3">
    <source>
        <dbReference type="ARBA" id="ARBA00022475"/>
    </source>
</evidence>
<comment type="similarity">
    <text evidence="2">Belongs to the etk/wzc family.</text>
</comment>
<comment type="subcellular location">
    <subcellularLocation>
        <location evidence="1">Cell inner membrane</location>
        <topology evidence="1">Multi-pass membrane protein</topology>
    </subcellularLocation>
</comment>
<evidence type="ECO:0000256" key="7">
    <source>
        <dbReference type="ARBA" id="ARBA00022741"/>
    </source>
</evidence>
<keyword evidence="10 15" id="KW-1133">Transmembrane helix</keyword>
<dbReference type="NCBIfam" id="TIGR01007">
    <property type="entry name" value="eps_fam"/>
    <property type="match status" value="1"/>
</dbReference>
<dbReference type="Pfam" id="PF23607">
    <property type="entry name" value="WZC_N"/>
    <property type="match status" value="1"/>
</dbReference>
<keyword evidence="7" id="KW-0547">Nucleotide-binding</keyword>
<evidence type="ECO:0000256" key="2">
    <source>
        <dbReference type="ARBA" id="ARBA00008883"/>
    </source>
</evidence>
<comment type="caution">
    <text evidence="19">The sequence shown here is derived from an EMBL/GenBank/DDBJ whole genome shotgun (WGS) entry which is preliminary data.</text>
</comment>
<dbReference type="AlphaFoldDB" id="A0A158B170"/>
<evidence type="ECO:0000259" key="18">
    <source>
        <dbReference type="Pfam" id="PF13807"/>
    </source>
</evidence>
<dbReference type="STRING" id="1777144.AWB83_02640"/>
<evidence type="ECO:0000256" key="5">
    <source>
        <dbReference type="ARBA" id="ARBA00022679"/>
    </source>
</evidence>
<feature type="domain" description="AAA" evidence="17">
    <location>
        <begin position="558"/>
        <end position="671"/>
    </location>
</feature>
<evidence type="ECO:0000313" key="20">
    <source>
        <dbReference type="Proteomes" id="UP000054978"/>
    </source>
</evidence>
<evidence type="ECO:0000256" key="11">
    <source>
        <dbReference type="ARBA" id="ARBA00023136"/>
    </source>
</evidence>
<dbReference type="Pfam" id="PF13614">
    <property type="entry name" value="AAA_31"/>
    <property type="match status" value="1"/>
</dbReference>
<dbReference type="NCBIfam" id="TIGR01005">
    <property type="entry name" value="eps_transp_fam"/>
    <property type="match status" value="1"/>
</dbReference>
<dbReference type="InterPro" id="IPR005700">
    <property type="entry name" value="EPS_ExoP-like"/>
</dbReference>
<keyword evidence="9" id="KW-0067">ATP-binding</keyword>
<dbReference type="Gene3D" id="3.40.50.300">
    <property type="entry name" value="P-loop containing nucleotide triphosphate hydrolases"/>
    <property type="match status" value="1"/>
</dbReference>
<gene>
    <name evidence="19" type="ORF">AWB83_02640</name>
</gene>
<evidence type="ECO:0000256" key="15">
    <source>
        <dbReference type="SAM" id="Phobius"/>
    </source>
</evidence>
<dbReference type="Pfam" id="PF13807">
    <property type="entry name" value="GNVR"/>
    <property type="match status" value="1"/>
</dbReference>
<evidence type="ECO:0000256" key="14">
    <source>
        <dbReference type="SAM" id="Coils"/>
    </source>
</evidence>
<keyword evidence="5" id="KW-0808">Transferase</keyword>
<dbReference type="SUPFAM" id="SSF52540">
    <property type="entry name" value="P-loop containing nucleoside triphosphate hydrolases"/>
    <property type="match status" value="1"/>
</dbReference>
<dbReference type="InterPro" id="IPR027417">
    <property type="entry name" value="P-loop_NTPase"/>
</dbReference>
<evidence type="ECO:0000256" key="12">
    <source>
        <dbReference type="ARBA" id="ARBA00023137"/>
    </source>
</evidence>
<evidence type="ECO:0000256" key="1">
    <source>
        <dbReference type="ARBA" id="ARBA00004429"/>
    </source>
</evidence>
<dbReference type="GO" id="GO:0005524">
    <property type="term" value="F:ATP binding"/>
    <property type="evidence" value="ECO:0007669"/>
    <property type="project" value="UniProtKB-KW"/>
</dbReference>
<keyword evidence="11 15" id="KW-0472">Membrane</keyword>
<dbReference type="InterPro" id="IPR050445">
    <property type="entry name" value="Bact_polysacc_biosynth/exp"/>
</dbReference>
<keyword evidence="14" id="KW-0175">Coiled coil</keyword>
<sequence length="745" mass="80545">MAEQMDQRAVEDNGSPPRFDFNSVIDTIYSHRWLVICAFVLIFATGFIYAVIAPPVYQAKIVVQLEDTGEGNTRSSNEYVGDASSIVGTRSNAEGEIQILGSNRVVGEAVDGLNLAVTAQPVYFPLIGRVIARYAQGLSTPGLLGLGGYAWGTESIDVRSFEVPKRDVGRSYELKTLAGNLYVLSGPGLDAPVTGKVGEAMTFNTASGPLKLRVASINAEPGAAFTVRRVSRASAIQTIKRSMTVDEQGNKSDVLAATLSGADPVAVSATINAIGHAYERQNAERKAVRAQSSLDFLNSQLPALRQQVEQAETRYNDYRNRHASVDISEQARVLLQQSSTAESSLYQLQQKRQELAARFSPSHPEVAQLDKQIEATRRYRDSLTDRVRELPADEQGTVRLMREVRVATDVYATMRSNMEQLQLLRAGKISAVRIVDDAEVPELPSKPNRMMIILVSAIAGLLAGLGLAFGRDYLKKGVVDPIELSSTGLQLYGAIPLSVDEGRLARNKTPSVPERLLAAKCPQDPAVEGLRILRTAVQVSMIGARNKVVMLSGPMPRSGKSFTSANFAAVLAAGGKRVLLIDADLRRGHMHRILGLPWAPGLAEVMQGSLSIKDAIRREVLPNLDFLCVGRYPDNASELLLRGNFQRVLDEVADNYDIVIVDAAAVLAVSDVGIIAPTAGTILLLARYGVTRATEVTAAIQRLNQAGCKVNGLLLNAVPEGAGGYAYSRRYGGGAYKSYYQEMDS</sequence>
<name>A0A158B170_9BURK</name>
<organism evidence="19 20">
    <name type="scientific">Caballeronia ptereochthonis</name>
    <dbReference type="NCBI Taxonomy" id="1777144"/>
    <lineage>
        <taxon>Bacteria</taxon>
        <taxon>Pseudomonadati</taxon>
        <taxon>Pseudomonadota</taxon>
        <taxon>Betaproteobacteria</taxon>
        <taxon>Burkholderiales</taxon>
        <taxon>Burkholderiaceae</taxon>
        <taxon>Caballeronia</taxon>
    </lineage>
</organism>
<reference evidence="19" key="1">
    <citation type="submission" date="2016-01" db="EMBL/GenBank/DDBJ databases">
        <authorList>
            <person name="Peeters C."/>
        </authorList>
    </citation>
    <scope>NUCLEOTIDE SEQUENCE [LARGE SCALE GENOMIC DNA]</scope>
    <source>
        <strain evidence="19">LMG 29326</strain>
    </source>
</reference>
<dbReference type="CDD" id="cd05387">
    <property type="entry name" value="BY-kinase"/>
    <property type="match status" value="1"/>
</dbReference>
<dbReference type="InterPro" id="IPR005702">
    <property type="entry name" value="Wzc-like_C"/>
</dbReference>
<feature type="transmembrane region" description="Helical" evidence="15">
    <location>
        <begin position="33"/>
        <end position="52"/>
    </location>
</feature>
<evidence type="ECO:0000256" key="10">
    <source>
        <dbReference type="ARBA" id="ARBA00022989"/>
    </source>
</evidence>
<dbReference type="Pfam" id="PF02706">
    <property type="entry name" value="Wzz"/>
    <property type="match status" value="1"/>
</dbReference>
<dbReference type="InterPro" id="IPR025669">
    <property type="entry name" value="AAA_dom"/>
</dbReference>
<dbReference type="GO" id="GO:0005886">
    <property type="term" value="C:plasma membrane"/>
    <property type="evidence" value="ECO:0007669"/>
    <property type="project" value="UniProtKB-SubCell"/>
</dbReference>
<keyword evidence="12" id="KW-0829">Tyrosine-protein kinase</keyword>
<dbReference type="PANTHER" id="PTHR32309:SF32">
    <property type="entry name" value="TYROSINE-PROTEIN KINASE ETK-RELATED"/>
    <property type="match status" value="1"/>
</dbReference>
<evidence type="ECO:0000256" key="6">
    <source>
        <dbReference type="ARBA" id="ARBA00022692"/>
    </source>
</evidence>
<keyword evidence="4" id="KW-0997">Cell inner membrane</keyword>
<evidence type="ECO:0000259" key="17">
    <source>
        <dbReference type="Pfam" id="PF13614"/>
    </source>
</evidence>
<dbReference type="InterPro" id="IPR003856">
    <property type="entry name" value="LPS_length_determ_N"/>
</dbReference>
<dbReference type="Proteomes" id="UP000054978">
    <property type="component" value="Unassembled WGS sequence"/>
</dbReference>